<gene>
    <name evidence="1" type="ORF">Vadar_007830</name>
</gene>
<name>A0ACB7YCK4_9ERIC</name>
<keyword evidence="2" id="KW-1185">Reference proteome</keyword>
<reference evidence="1 2" key="1">
    <citation type="journal article" date="2021" name="Hortic Res">
        <title>High-quality reference genome and annotation aids understanding of berry development for evergreen blueberry (Vaccinium darrowii).</title>
        <authorList>
            <person name="Yu J."/>
            <person name="Hulse-Kemp A.M."/>
            <person name="Babiker E."/>
            <person name="Staton M."/>
        </authorList>
    </citation>
    <scope>NUCLEOTIDE SEQUENCE [LARGE SCALE GENOMIC DNA]</scope>
    <source>
        <strain evidence="2">cv. NJ 8807/NJ 8810</strain>
        <tissue evidence="1">Young leaf</tissue>
    </source>
</reference>
<proteinExistence type="predicted"/>
<sequence length="363" mass="41897">MVTELPTIILELNDLKILDVRACHNLEAIPDKIGLLKKLRHLDVPECYLLEHMPKSLAQLSNLEVLKRFLIGDFKNKQSCTLYDLSRLRYLRKLNIYVSVKNLLRVRDLEDLERFVGLQKLTISCRGCSLKAQTEAFHFATLPPRMQKLDLQGFPITSLPNCLMPGKLTKLKKLYIRGEKLCDIGQIRKHQGEQCTVEILRLKYLSELETDLKELRILFPKLIYLHQVECPKFRNIACDYRGVWMDNNAIDCGDLEDLERFVGLQKLTISCRGSSLKAQTEAFHFAILPPRMQKLDLQGRQLVNNLAKESGKTHEELSTELKLQHKEACTTVHERLLIDNTRDYGTYDPTPAFNKPAFKLIPN</sequence>
<dbReference type="Proteomes" id="UP000828048">
    <property type="component" value="Chromosome 8"/>
</dbReference>
<evidence type="ECO:0000313" key="2">
    <source>
        <dbReference type="Proteomes" id="UP000828048"/>
    </source>
</evidence>
<dbReference type="EMBL" id="CM037158">
    <property type="protein sequence ID" value="KAH7851150.1"/>
    <property type="molecule type" value="Genomic_DNA"/>
</dbReference>
<protein>
    <submittedName>
        <fullName evidence="1">Uncharacterized protein</fullName>
    </submittedName>
</protein>
<evidence type="ECO:0000313" key="1">
    <source>
        <dbReference type="EMBL" id="KAH7851150.1"/>
    </source>
</evidence>
<organism evidence="1 2">
    <name type="scientific">Vaccinium darrowii</name>
    <dbReference type="NCBI Taxonomy" id="229202"/>
    <lineage>
        <taxon>Eukaryota</taxon>
        <taxon>Viridiplantae</taxon>
        <taxon>Streptophyta</taxon>
        <taxon>Embryophyta</taxon>
        <taxon>Tracheophyta</taxon>
        <taxon>Spermatophyta</taxon>
        <taxon>Magnoliopsida</taxon>
        <taxon>eudicotyledons</taxon>
        <taxon>Gunneridae</taxon>
        <taxon>Pentapetalae</taxon>
        <taxon>asterids</taxon>
        <taxon>Ericales</taxon>
        <taxon>Ericaceae</taxon>
        <taxon>Vaccinioideae</taxon>
        <taxon>Vaccinieae</taxon>
        <taxon>Vaccinium</taxon>
    </lineage>
</organism>
<comment type="caution">
    <text evidence="1">The sequence shown here is derived from an EMBL/GenBank/DDBJ whole genome shotgun (WGS) entry which is preliminary data.</text>
</comment>
<accession>A0ACB7YCK4</accession>